<dbReference type="InterPro" id="IPR025944">
    <property type="entry name" value="Sigma_54_int_dom_CS"/>
</dbReference>
<keyword evidence="10" id="KW-1185">Reference proteome</keyword>
<dbReference type="EMBL" id="FUYA01000002">
    <property type="protein sequence ID" value="SKA67512.1"/>
    <property type="molecule type" value="Genomic_DNA"/>
</dbReference>
<dbReference type="SUPFAM" id="SSF46689">
    <property type="entry name" value="Homeodomain-like"/>
    <property type="match status" value="1"/>
</dbReference>
<keyword evidence="6" id="KW-0597">Phosphoprotein</keyword>
<evidence type="ECO:0000313" key="9">
    <source>
        <dbReference type="EMBL" id="SKA67512.1"/>
    </source>
</evidence>
<protein>
    <submittedName>
        <fullName evidence="9">Two-component system, NtrC family, response regulator</fullName>
    </submittedName>
</protein>
<dbReference type="Pfam" id="PF02954">
    <property type="entry name" value="HTH_8"/>
    <property type="match status" value="1"/>
</dbReference>
<sequence>MARVLIIDDDPTISYTLARVARRSGHEVDFARTLGEGRDCAQNAEYGAIFLDVILPDGDGLTLLPELAAHSYQPMILIITGAAEPDGAANAIVNGAWEYIQKSASISHIGQALERALRHREKQRAAAQNQEKPLSREKIVGNSPALNRALGMVEQYAASEVNVLITGETGVGKEMFARAIHNNSRRQRKPFVVVDCAALPETLAEGMLFGHCKGAFTGADRERKGLVLEADGGTLFLDEIGELSLELQKKFLRILQERTVRPLGGAQEYSSDFRLIAATNRNIEDMVAAETFRSDLLYRVKELHLPLPPLRERQEDIQELAQVFVDSFCAQYGLAEKLLDAELQDVLRSYSWPGNVRELRNAMNFAVTAARHEPLLYSQHLPQEIRIAVTCGRMEASPARLFPLPESKFELPSLHDYRIEAYRVIESQYLADLMTLTQWNIKEACEISGLSRSRLYALLKEHKVLQNKTSASS</sequence>
<dbReference type="Pfam" id="PF25601">
    <property type="entry name" value="AAA_lid_14"/>
    <property type="match status" value="1"/>
</dbReference>
<dbReference type="GO" id="GO:0043565">
    <property type="term" value="F:sequence-specific DNA binding"/>
    <property type="evidence" value="ECO:0007669"/>
    <property type="project" value="InterPro"/>
</dbReference>
<evidence type="ECO:0000256" key="5">
    <source>
        <dbReference type="ARBA" id="ARBA00023163"/>
    </source>
</evidence>
<organism evidence="9 10">
    <name type="scientific">Desulfobaculum bizertense DSM 18034</name>
    <dbReference type="NCBI Taxonomy" id="1121442"/>
    <lineage>
        <taxon>Bacteria</taxon>
        <taxon>Pseudomonadati</taxon>
        <taxon>Thermodesulfobacteriota</taxon>
        <taxon>Desulfovibrionia</taxon>
        <taxon>Desulfovibrionales</taxon>
        <taxon>Desulfovibrionaceae</taxon>
        <taxon>Desulfobaculum</taxon>
    </lineage>
</organism>
<keyword evidence="2" id="KW-0067">ATP-binding</keyword>
<feature type="domain" description="Response regulatory" evidence="8">
    <location>
        <begin position="3"/>
        <end position="117"/>
    </location>
</feature>
<dbReference type="SMART" id="SM00382">
    <property type="entry name" value="AAA"/>
    <property type="match status" value="1"/>
</dbReference>
<reference evidence="9 10" key="1">
    <citation type="submission" date="2017-02" db="EMBL/GenBank/DDBJ databases">
        <authorList>
            <person name="Peterson S.W."/>
        </authorList>
    </citation>
    <scope>NUCLEOTIDE SEQUENCE [LARGE SCALE GENOMIC DNA]</scope>
    <source>
        <strain evidence="9 10">DSM 18034</strain>
    </source>
</reference>
<dbReference type="SUPFAM" id="SSF52540">
    <property type="entry name" value="P-loop containing nucleoside triphosphate hydrolases"/>
    <property type="match status" value="1"/>
</dbReference>
<accession>A0A1T4VR94</accession>
<dbReference type="InterPro" id="IPR002197">
    <property type="entry name" value="HTH_Fis"/>
</dbReference>
<keyword evidence="5" id="KW-0804">Transcription</keyword>
<dbReference type="PROSITE" id="PS50045">
    <property type="entry name" value="SIGMA54_INTERACT_4"/>
    <property type="match status" value="1"/>
</dbReference>
<dbReference type="PROSITE" id="PS50110">
    <property type="entry name" value="RESPONSE_REGULATORY"/>
    <property type="match status" value="1"/>
</dbReference>
<dbReference type="PROSITE" id="PS00676">
    <property type="entry name" value="SIGMA54_INTERACT_2"/>
    <property type="match status" value="1"/>
</dbReference>
<evidence type="ECO:0000256" key="3">
    <source>
        <dbReference type="ARBA" id="ARBA00023015"/>
    </source>
</evidence>
<keyword evidence="1" id="KW-0547">Nucleotide-binding</keyword>
<proteinExistence type="predicted"/>
<dbReference type="CDD" id="cd00009">
    <property type="entry name" value="AAA"/>
    <property type="match status" value="1"/>
</dbReference>
<dbReference type="Pfam" id="PF00158">
    <property type="entry name" value="Sigma54_activat"/>
    <property type="match status" value="1"/>
</dbReference>
<dbReference type="STRING" id="1121442.SAMN02745702_00839"/>
<dbReference type="InterPro" id="IPR009057">
    <property type="entry name" value="Homeodomain-like_sf"/>
</dbReference>
<dbReference type="InterPro" id="IPR001789">
    <property type="entry name" value="Sig_transdc_resp-reg_receiver"/>
</dbReference>
<dbReference type="InterPro" id="IPR011006">
    <property type="entry name" value="CheY-like_superfamily"/>
</dbReference>
<evidence type="ECO:0000256" key="6">
    <source>
        <dbReference type="PROSITE-ProRule" id="PRU00169"/>
    </source>
</evidence>
<dbReference type="SUPFAM" id="SSF52172">
    <property type="entry name" value="CheY-like"/>
    <property type="match status" value="1"/>
</dbReference>
<dbReference type="CDD" id="cd00156">
    <property type="entry name" value="REC"/>
    <property type="match status" value="1"/>
</dbReference>
<evidence type="ECO:0000256" key="4">
    <source>
        <dbReference type="ARBA" id="ARBA00023125"/>
    </source>
</evidence>
<dbReference type="AlphaFoldDB" id="A0A1T4VR94"/>
<evidence type="ECO:0000259" key="8">
    <source>
        <dbReference type="PROSITE" id="PS50110"/>
    </source>
</evidence>
<evidence type="ECO:0000259" key="7">
    <source>
        <dbReference type="PROSITE" id="PS50045"/>
    </source>
</evidence>
<dbReference type="SMART" id="SM00448">
    <property type="entry name" value="REC"/>
    <property type="match status" value="1"/>
</dbReference>
<dbReference type="InterPro" id="IPR025662">
    <property type="entry name" value="Sigma_54_int_dom_ATP-bd_1"/>
</dbReference>
<keyword evidence="4" id="KW-0238">DNA-binding</keyword>
<evidence type="ECO:0000313" key="10">
    <source>
        <dbReference type="Proteomes" id="UP000189733"/>
    </source>
</evidence>
<keyword evidence="3" id="KW-0805">Transcription regulation</keyword>
<dbReference type="GO" id="GO:0005524">
    <property type="term" value="F:ATP binding"/>
    <property type="evidence" value="ECO:0007669"/>
    <property type="project" value="UniProtKB-KW"/>
</dbReference>
<dbReference type="PANTHER" id="PTHR32071:SF113">
    <property type="entry name" value="ALGINATE BIOSYNTHESIS TRANSCRIPTIONAL REGULATORY PROTEIN ALGB"/>
    <property type="match status" value="1"/>
</dbReference>
<dbReference type="InterPro" id="IPR025943">
    <property type="entry name" value="Sigma_54_int_dom_ATP-bd_2"/>
</dbReference>
<dbReference type="Pfam" id="PF00072">
    <property type="entry name" value="Response_reg"/>
    <property type="match status" value="1"/>
</dbReference>
<dbReference type="InterPro" id="IPR003593">
    <property type="entry name" value="AAA+_ATPase"/>
</dbReference>
<dbReference type="OrthoDB" id="9763792at2"/>
<dbReference type="InterPro" id="IPR002078">
    <property type="entry name" value="Sigma_54_int"/>
</dbReference>
<gene>
    <name evidence="9" type="ORF">SAMN02745702_00839</name>
</gene>
<dbReference type="GO" id="GO:0000160">
    <property type="term" value="P:phosphorelay signal transduction system"/>
    <property type="evidence" value="ECO:0007669"/>
    <property type="project" value="InterPro"/>
</dbReference>
<name>A0A1T4VR94_9BACT</name>
<feature type="domain" description="Sigma-54 factor interaction" evidence="7">
    <location>
        <begin position="139"/>
        <end position="368"/>
    </location>
</feature>
<dbReference type="Gene3D" id="3.40.50.2300">
    <property type="match status" value="1"/>
</dbReference>
<dbReference type="PROSITE" id="PS00688">
    <property type="entry name" value="SIGMA54_INTERACT_3"/>
    <property type="match status" value="1"/>
</dbReference>
<dbReference type="PROSITE" id="PS00675">
    <property type="entry name" value="SIGMA54_INTERACT_1"/>
    <property type="match status" value="1"/>
</dbReference>
<dbReference type="Gene3D" id="3.40.50.300">
    <property type="entry name" value="P-loop containing nucleotide triphosphate hydrolases"/>
    <property type="match status" value="1"/>
</dbReference>
<feature type="modified residue" description="4-aspartylphosphate" evidence="6">
    <location>
        <position position="52"/>
    </location>
</feature>
<dbReference type="InterPro" id="IPR058031">
    <property type="entry name" value="AAA_lid_NorR"/>
</dbReference>
<dbReference type="Gene3D" id="1.10.10.60">
    <property type="entry name" value="Homeodomain-like"/>
    <property type="match status" value="1"/>
</dbReference>
<dbReference type="FunFam" id="3.40.50.300:FF:000006">
    <property type="entry name" value="DNA-binding transcriptional regulator NtrC"/>
    <property type="match status" value="1"/>
</dbReference>
<dbReference type="PANTHER" id="PTHR32071">
    <property type="entry name" value="TRANSCRIPTIONAL REGULATORY PROTEIN"/>
    <property type="match status" value="1"/>
</dbReference>
<evidence type="ECO:0000256" key="2">
    <source>
        <dbReference type="ARBA" id="ARBA00022840"/>
    </source>
</evidence>
<dbReference type="GO" id="GO:0006355">
    <property type="term" value="P:regulation of DNA-templated transcription"/>
    <property type="evidence" value="ECO:0007669"/>
    <property type="project" value="InterPro"/>
</dbReference>
<evidence type="ECO:0000256" key="1">
    <source>
        <dbReference type="ARBA" id="ARBA00022741"/>
    </source>
</evidence>
<dbReference type="InterPro" id="IPR027417">
    <property type="entry name" value="P-loop_NTPase"/>
</dbReference>
<dbReference type="Gene3D" id="1.10.8.60">
    <property type="match status" value="1"/>
</dbReference>
<dbReference type="Proteomes" id="UP000189733">
    <property type="component" value="Unassembled WGS sequence"/>
</dbReference>